<gene>
    <name evidence="1" type="ORF">DCAF_LOCUS22238</name>
</gene>
<evidence type="ECO:0000313" key="1">
    <source>
        <dbReference type="EMBL" id="CAK7349519.1"/>
    </source>
</evidence>
<organism evidence="1 2">
    <name type="scientific">Dovyalis caffra</name>
    <dbReference type="NCBI Taxonomy" id="77055"/>
    <lineage>
        <taxon>Eukaryota</taxon>
        <taxon>Viridiplantae</taxon>
        <taxon>Streptophyta</taxon>
        <taxon>Embryophyta</taxon>
        <taxon>Tracheophyta</taxon>
        <taxon>Spermatophyta</taxon>
        <taxon>Magnoliopsida</taxon>
        <taxon>eudicotyledons</taxon>
        <taxon>Gunneridae</taxon>
        <taxon>Pentapetalae</taxon>
        <taxon>rosids</taxon>
        <taxon>fabids</taxon>
        <taxon>Malpighiales</taxon>
        <taxon>Salicaceae</taxon>
        <taxon>Flacourtieae</taxon>
        <taxon>Dovyalis</taxon>
    </lineage>
</organism>
<dbReference type="EMBL" id="CAWUPB010001174">
    <property type="protein sequence ID" value="CAK7349519.1"/>
    <property type="molecule type" value="Genomic_DNA"/>
</dbReference>
<comment type="caution">
    <text evidence="1">The sequence shown here is derived from an EMBL/GenBank/DDBJ whole genome shotgun (WGS) entry which is preliminary data.</text>
</comment>
<sequence length="52" mass="5915">MSEMKTDGKPSQLGLSRVDPALFETGQRLKVVAISLDIRYGQLDMENVKRYE</sequence>
<dbReference type="AlphaFoldDB" id="A0AAV1SI24"/>
<name>A0AAV1SI24_9ROSI</name>
<proteinExistence type="predicted"/>
<accession>A0AAV1SI24</accession>
<keyword evidence="2" id="KW-1185">Reference proteome</keyword>
<reference evidence="1 2" key="1">
    <citation type="submission" date="2024-01" db="EMBL/GenBank/DDBJ databases">
        <authorList>
            <person name="Waweru B."/>
        </authorList>
    </citation>
    <scope>NUCLEOTIDE SEQUENCE [LARGE SCALE GENOMIC DNA]</scope>
</reference>
<dbReference type="Proteomes" id="UP001314170">
    <property type="component" value="Unassembled WGS sequence"/>
</dbReference>
<protein>
    <submittedName>
        <fullName evidence="1">Uncharacterized protein</fullName>
    </submittedName>
</protein>
<evidence type="ECO:0000313" key="2">
    <source>
        <dbReference type="Proteomes" id="UP001314170"/>
    </source>
</evidence>